<name>I0AIV3_IGNAJ</name>
<dbReference type="eggNOG" id="COG1517">
    <property type="taxonomic scope" value="Bacteria"/>
</dbReference>
<dbReference type="NCBIfam" id="TIGR02221">
    <property type="entry name" value="cas_TM1812"/>
    <property type="match status" value="1"/>
</dbReference>
<dbReference type="KEGG" id="ial:IALB_1199"/>
<accession>I0AIV3</accession>
<organism evidence="1 2">
    <name type="scientific">Ignavibacterium album (strain DSM 19864 / JCM 16511 / NBRC 101810 / Mat9-16)</name>
    <dbReference type="NCBI Taxonomy" id="945713"/>
    <lineage>
        <taxon>Bacteria</taxon>
        <taxon>Pseudomonadati</taxon>
        <taxon>Ignavibacteriota</taxon>
        <taxon>Ignavibacteria</taxon>
        <taxon>Ignavibacteriales</taxon>
        <taxon>Ignavibacteriaceae</taxon>
        <taxon>Ignavibacterium</taxon>
    </lineage>
</organism>
<reference evidence="1 2" key="1">
    <citation type="journal article" date="2012" name="Front. Microbiol.">
        <title>Complete genome of Ignavibacterium album, a metabolically versatile, flagellated, facultative anaerobe from the phylum Chlorobi.</title>
        <authorList>
            <person name="Liu Z."/>
            <person name="Frigaard N.-U."/>
            <person name="Vogl K."/>
            <person name="Iino T."/>
            <person name="Ohkuma M."/>
            <person name="Overmann J."/>
            <person name="Bryant D.A."/>
        </authorList>
    </citation>
    <scope>NUCLEOTIDE SEQUENCE [LARGE SCALE GENOMIC DNA]</scope>
    <source>
        <strain evidence="2">DSM 19864 / JCM 16511 / NBRC 101810 / Mat9-16</strain>
    </source>
</reference>
<protein>
    <submittedName>
        <fullName evidence="1">TM1812 family CRISPR-associated protein</fullName>
    </submittedName>
</protein>
<evidence type="ECO:0000313" key="1">
    <source>
        <dbReference type="EMBL" id="AFH48910.1"/>
    </source>
</evidence>
<dbReference type="SUPFAM" id="SSF160980">
    <property type="entry name" value="SSO1389-like"/>
    <property type="match status" value="1"/>
</dbReference>
<dbReference type="NCBIfam" id="TIGR02549">
    <property type="entry name" value="CRISPR_DxTHG"/>
    <property type="match status" value="1"/>
</dbReference>
<dbReference type="Proteomes" id="UP000007394">
    <property type="component" value="Chromosome"/>
</dbReference>
<evidence type="ECO:0000313" key="2">
    <source>
        <dbReference type="Proteomes" id="UP000007394"/>
    </source>
</evidence>
<keyword evidence="2" id="KW-1185">Reference proteome</keyword>
<dbReference type="OrthoDB" id="9777703at2"/>
<gene>
    <name evidence="1" type="ordered locus">IALB_1199</name>
</gene>
<dbReference type="InterPro" id="IPR013383">
    <property type="entry name" value="CRISPR-assoc_prot_DxTHG_CS"/>
</dbReference>
<dbReference type="STRING" id="945713.IALB_1199"/>
<dbReference type="HOGENOM" id="CLU_025124_0_0_10"/>
<dbReference type="RefSeq" id="WP_014560065.1">
    <property type="nucleotide sequence ID" value="NC_017464.1"/>
</dbReference>
<dbReference type="InterPro" id="IPR011742">
    <property type="entry name" value="CRISPR-assoc_prot_TM1812"/>
</dbReference>
<proteinExistence type="predicted"/>
<dbReference type="EMBL" id="CP003418">
    <property type="protein sequence ID" value="AFH48910.1"/>
    <property type="molecule type" value="Genomic_DNA"/>
</dbReference>
<dbReference type="CDD" id="cd09732">
    <property type="entry name" value="Csx1_III-U"/>
    <property type="match status" value="1"/>
</dbReference>
<dbReference type="PATRIC" id="fig|945713.3.peg.1203"/>
<dbReference type="AlphaFoldDB" id="I0AIV3"/>
<sequence length="446" mass="51902">MSRAFISILGTNDYLECRHKFNDSETDIPVKYCQEDLIKFFCSDFNKGDEIRIFLTKDAEIKNWLNDGHFDRRTNQPISNTGLKERLEKIVDPILIKPIGIKEGFNEDEIWEIFQTIFDSINEDEELIVDITHSFRSLPMLMISLLNFAKQVKNVKVKGVYYAAFETLGSIEEVKKMPVEERVAPILDLTAFSLLQDWTNATYDFVNYGNVKMLNNLVKHISNSSNITDPAQKYFPNRVIKKLNQLVDNIALCRGKELIEFDYNNLKNEIRQLYENKLPKPFSYLLKVITDRIDNFNQNPEALIIKVSQWCFDYNLIQQAITLLQEFTISLILKNHNLDISDKTNREIISQSFRIKAQDIPEDKWYEPAAGNVELVRKILSDYLLSNLSPSFNSLTSLRNDVNHAGFLLDAKSTESIKANIQQIIEHYKKYLYRNHAHQPIKSPEK</sequence>